<dbReference type="OrthoDB" id="1814359at2"/>
<dbReference type="AlphaFoldDB" id="A0A248TK84"/>
<feature type="domain" description="Polysaccharide pyruvyl transferase" evidence="1">
    <location>
        <begin position="13"/>
        <end position="316"/>
    </location>
</feature>
<evidence type="ECO:0000313" key="3">
    <source>
        <dbReference type="Proteomes" id="UP000215137"/>
    </source>
</evidence>
<dbReference type="Pfam" id="PF04230">
    <property type="entry name" value="PS_pyruv_trans"/>
    <property type="match status" value="1"/>
</dbReference>
<dbReference type="KEGG" id="bko:CKF48_15235"/>
<organism evidence="2 3">
    <name type="scientific">Cytobacillus kochii</name>
    <dbReference type="NCBI Taxonomy" id="859143"/>
    <lineage>
        <taxon>Bacteria</taxon>
        <taxon>Bacillati</taxon>
        <taxon>Bacillota</taxon>
        <taxon>Bacilli</taxon>
        <taxon>Bacillales</taxon>
        <taxon>Bacillaceae</taxon>
        <taxon>Cytobacillus</taxon>
    </lineage>
</organism>
<dbReference type="InterPro" id="IPR007345">
    <property type="entry name" value="Polysacch_pyruvyl_Trfase"/>
</dbReference>
<evidence type="ECO:0000259" key="1">
    <source>
        <dbReference type="Pfam" id="PF04230"/>
    </source>
</evidence>
<reference evidence="2 3" key="1">
    <citation type="submission" date="2017-08" db="EMBL/GenBank/DDBJ databases">
        <title>Complete Genome Sequence of Bacillus kochii Oregon-R-modENCODE STRAIN BDGP4, isolated from Drosophila melanogaster gut.</title>
        <authorList>
            <person name="Wan K.H."/>
            <person name="Yu C."/>
            <person name="Park S."/>
            <person name="Hammonds A.S."/>
            <person name="Booth B.W."/>
            <person name="Celniker S.E."/>
        </authorList>
    </citation>
    <scope>NUCLEOTIDE SEQUENCE [LARGE SCALE GENOMIC DNA]</scope>
    <source>
        <strain evidence="2 3">BDGP4</strain>
    </source>
</reference>
<proteinExistence type="predicted"/>
<dbReference type="EMBL" id="CP022983">
    <property type="protein sequence ID" value="ASV68539.1"/>
    <property type="molecule type" value="Genomic_DNA"/>
</dbReference>
<dbReference type="RefSeq" id="WP_095372109.1">
    <property type="nucleotide sequence ID" value="NZ_CP022983.1"/>
</dbReference>
<keyword evidence="3" id="KW-1185">Reference proteome</keyword>
<dbReference type="Proteomes" id="UP000215137">
    <property type="component" value="Chromosome"/>
</dbReference>
<protein>
    <recommendedName>
        <fullName evidence="1">Polysaccharide pyruvyl transferase domain-containing protein</fullName>
    </recommendedName>
</protein>
<evidence type="ECO:0000313" key="2">
    <source>
        <dbReference type="EMBL" id="ASV68539.1"/>
    </source>
</evidence>
<dbReference type="PANTHER" id="PTHR36836:SF1">
    <property type="entry name" value="COLANIC ACID BIOSYNTHESIS PROTEIN WCAK"/>
    <property type="match status" value="1"/>
</dbReference>
<name>A0A248TK84_9BACI</name>
<sequence>MKILMFAHGGSENRGCEAIVRSTSTMLKEKVEDVAVFLSSYQPETDQHIQQLDGIFDGSETIIRKYSTDWWRAAIRNKLFQDETYALQKTQQKTINQIDVADICLSIGGDNYCYGEQPGWYEVDKMVKKKGKKLVLWGCSIGEEDMSARKLADLKTFDLILARETYTYQMLKKRGIHHVTLCGDPAFTLEKEEVDLPIGWKDGDTIGLNISPLLVSKNQGSKQAVSHLIEYILENTESVIALTPHVMQKGNNDYDLLQEYYQKYKSSRRVILLPADLNALQYKGYIAKMRFFIGARTHATIAAYSSFVPTLVLGYSVKSRGIAYDLFNSERFVVSIEEVSNSNKLIQYFGEMVDQEAQIKEQLLKVIPIIQNRSYEAVHSLKELLG</sequence>
<dbReference type="PANTHER" id="PTHR36836">
    <property type="entry name" value="COLANIC ACID BIOSYNTHESIS PROTEIN WCAK"/>
    <property type="match status" value="1"/>
</dbReference>
<gene>
    <name evidence="2" type="ORF">CKF48_15235</name>
</gene>
<accession>A0A248TK84</accession>